<organism evidence="2 3">
    <name type="scientific">Eleusine coracana subsp. coracana</name>
    <dbReference type="NCBI Taxonomy" id="191504"/>
    <lineage>
        <taxon>Eukaryota</taxon>
        <taxon>Viridiplantae</taxon>
        <taxon>Streptophyta</taxon>
        <taxon>Embryophyta</taxon>
        <taxon>Tracheophyta</taxon>
        <taxon>Spermatophyta</taxon>
        <taxon>Magnoliopsida</taxon>
        <taxon>Liliopsida</taxon>
        <taxon>Poales</taxon>
        <taxon>Poaceae</taxon>
        <taxon>PACMAD clade</taxon>
        <taxon>Chloridoideae</taxon>
        <taxon>Cynodonteae</taxon>
        <taxon>Eleusininae</taxon>
        <taxon>Eleusine</taxon>
    </lineage>
</organism>
<keyword evidence="3" id="KW-1185">Reference proteome</keyword>
<proteinExistence type="predicted"/>
<gene>
    <name evidence="2" type="primary">ga03387</name>
    <name evidence="2" type="ORF">PR202_ga03387</name>
</gene>
<dbReference type="AlphaFoldDB" id="A0AAV5BLZ9"/>
<protein>
    <submittedName>
        <fullName evidence="2">Uncharacterized protein</fullName>
    </submittedName>
</protein>
<dbReference type="Proteomes" id="UP001054889">
    <property type="component" value="Unassembled WGS sequence"/>
</dbReference>
<accession>A0AAV5BLZ9</accession>
<feature type="compositionally biased region" description="Low complexity" evidence="1">
    <location>
        <begin position="136"/>
        <end position="153"/>
    </location>
</feature>
<dbReference type="PANTHER" id="PTHR37391">
    <property type="entry name" value="E3 UBIQUITIN-PROTEIN LIGASE"/>
    <property type="match status" value="1"/>
</dbReference>
<feature type="region of interest" description="Disordered" evidence="1">
    <location>
        <begin position="132"/>
        <end position="157"/>
    </location>
</feature>
<name>A0AAV5BLZ9_ELECO</name>
<sequence>MMMMMVTPPVFEGCTRVLDPDDQKAARDLYWEAICSDDNPNNLNPSARMKKVESLLRESIVKNPFVGEPHLVLAQVLLNLNAGSSRYYDEAAKEAEQGLRLLLQWGSSWDKRMSWEGWVSWVRVMRDKAKQQNWPTSTSASSKASSTTTTNNKDIINSTMHPISQKTSLALPQTISEFSSTWNSATSSWRLE</sequence>
<evidence type="ECO:0000256" key="1">
    <source>
        <dbReference type="SAM" id="MobiDB-lite"/>
    </source>
</evidence>
<reference evidence="2" key="1">
    <citation type="journal article" date="2018" name="DNA Res.">
        <title>Multiple hybrid de novo genome assembly of finger millet, an orphan allotetraploid crop.</title>
        <authorList>
            <person name="Hatakeyama M."/>
            <person name="Aluri S."/>
            <person name="Balachadran M.T."/>
            <person name="Sivarajan S.R."/>
            <person name="Patrignani A."/>
            <person name="Gruter S."/>
            <person name="Poveda L."/>
            <person name="Shimizu-Inatsugi R."/>
            <person name="Baeten J."/>
            <person name="Francoijs K.J."/>
            <person name="Nataraja K.N."/>
            <person name="Reddy Y.A.N."/>
            <person name="Phadnis S."/>
            <person name="Ravikumar R.L."/>
            <person name="Schlapbach R."/>
            <person name="Sreeman S.M."/>
            <person name="Shimizu K.K."/>
        </authorList>
    </citation>
    <scope>NUCLEOTIDE SEQUENCE</scope>
</reference>
<dbReference type="EMBL" id="BQKI01000001">
    <property type="protein sequence ID" value="GJM87434.1"/>
    <property type="molecule type" value="Genomic_DNA"/>
</dbReference>
<reference evidence="2" key="2">
    <citation type="submission" date="2021-12" db="EMBL/GenBank/DDBJ databases">
        <title>Resequencing data analysis of finger millet.</title>
        <authorList>
            <person name="Hatakeyama M."/>
            <person name="Aluri S."/>
            <person name="Balachadran M.T."/>
            <person name="Sivarajan S.R."/>
            <person name="Poveda L."/>
            <person name="Shimizu-Inatsugi R."/>
            <person name="Schlapbach R."/>
            <person name="Sreeman S.M."/>
            <person name="Shimizu K.K."/>
        </authorList>
    </citation>
    <scope>NUCLEOTIDE SEQUENCE</scope>
</reference>
<dbReference type="PANTHER" id="PTHR37391:SF12">
    <property type="entry name" value="OS02G0828500 PROTEIN"/>
    <property type="match status" value="1"/>
</dbReference>
<evidence type="ECO:0000313" key="3">
    <source>
        <dbReference type="Proteomes" id="UP001054889"/>
    </source>
</evidence>
<evidence type="ECO:0000313" key="2">
    <source>
        <dbReference type="EMBL" id="GJM87434.1"/>
    </source>
</evidence>
<comment type="caution">
    <text evidence="2">The sequence shown here is derived from an EMBL/GenBank/DDBJ whole genome shotgun (WGS) entry which is preliminary data.</text>
</comment>